<dbReference type="Proteomes" id="UP001159364">
    <property type="component" value="Linkage Group LG05"/>
</dbReference>
<dbReference type="InterPro" id="IPR043502">
    <property type="entry name" value="DNA/RNA_pol_sf"/>
</dbReference>
<dbReference type="PANTHER" id="PTHR11439">
    <property type="entry name" value="GAG-POL-RELATED RETROTRANSPOSON"/>
    <property type="match status" value="1"/>
</dbReference>
<feature type="region of interest" description="Disordered" evidence="1">
    <location>
        <begin position="1"/>
        <end position="26"/>
    </location>
</feature>
<reference evidence="2 3" key="1">
    <citation type="submission" date="2021-09" db="EMBL/GenBank/DDBJ databases">
        <title>Genomic insights and catalytic innovation underlie evolution of tropane alkaloids biosynthesis.</title>
        <authorList>
            <person name="Wang Y.-J."/>
            <person name="Tian T."/>
            <person name="Huang J.-P."/>
            <person name="Huang S.-X."/>
        </authorList>
    </citation>
    <scope>NUCLEOTIDE SEQUENCE [LARGE SCALE GENOMIC DNA]</scope>
    <source>
        <strain evidence="2">KIB-2018</strain>
        <tissue evidence="2">Leaf</tissue>
    </source>
</reference>
<accession>A0AAV8TCC3</accession>
<name>A0AAV8TCC3_9ROSI</name>
<dbReference type="EMBL" id="JAIWQS010000005">
    <property type="protein sequence ID" value="KAJ8764527.1"/>
    <property type="molecule type" value="Genomic_DNA"/>
</dbReference>
<evidence type="ECO:0000313" key="3">
    <source>
        <dbReference type="Proteomes" id="UP001159364"/>
    </source>
</evidence>
<organism evidence="2 3">
    <name type="scientific">Erythroxylum novogranatense</name>
    <dbReference type="NCBI Taxonomy" id="1862640"/>
    <lineage>
        <taxon>Eukaryota</taxon>
        <taxon>Viridiplantae</taxon>
        <taxon>Streptophyta</taxon>
        <taxon>Embryophyta</taxon>
        <taxon>Tracheophyta</taxon>
        <taxon>Spermatophyta</taxon>
        <taxon>Magnoliopsida</taxon>
        <taxon>eudicotyledons</taxon>
        <taxon>Gunneridae</taxon>
        <taxon>Pentapetalae</taxon>
        <taxon>rosids</taxon>
        <taxon>fabids</taxon>
        <taxon>Malpighiales</taxon>
        <taxon>Erythroxylaceae</taxon>
        <taxon>Erythroxylum</taxon>
    </lineage>
</organism>
<dbReference type="AlphaFoldDB" id="A0AAV8TCC3"/>
<sequence>MFTSKPCATPMPTAPTLSKAMGSSHPQPEQYRQVLGALQYLTLTRLDIAFPVNKLAQFMHSPTDIHWQEVKRLLRYLRGTTSLGLTFTQRSSIKLQAFSDSDWAGCPDDRRSTGGYLSSKKQPTVARSSTESEYKTIGNVTTEIMWLGSLLHEIGFPRALLAQLWCDNIGAVYLTANPIFHGRTKHVELEYHFVREQVKLGRLTVKFISSADQLADGLTKPLGTRLFHRFRDKFRLHPTPTSACGGV</sequence>
<evidence type="ECO:0000256" key="1">
    <source>
        <dbReference type="SAM" id="MobiDB-lite"/>
    </source>
</evidence>
<dbReference type="CDD" id="cd09272">
    <property type="entry name" value="RNase_HI_RT_Ty1"/>
    <property type="match status" value="1"/>
</dbReference>
<dbReference type="PANTHER" id="PTHR11439:SF455">
    <property type="entry name" value="RLK (RECEPTOR-LIKE PROTEIN KINASE) 8, PUTATIVE-RELATED"/>
    <property type="match status" value="1"/>
</dbReference>
<dbReference type="SUPFAM" id="SSF56672">
    <property type="entry name" value="DNA/RNA polymerases"/>
    <property type="match status" value="1"/>
</dbReference>
<gene>
    <name evidence="2" type="ORF">K2173_006267</name>
</gene>
<keyword evidence="3" id="KW-1185">Reference proteome</keyword>
<protein>
    <submittedName>
        <fullName evidence="2">Uncharacterized protein</fullName>
    </submittedName>
</protein>
<evidence type="ECO:0000313" key="2">
    <source>
        <dbReference type="EMBL" id="KAJ8764527.1"/>
    </source>
</evidence>
<proteinExistence type="predicted"/>
<comment type="caution">
    <text evidence="2">The sequence shown here is derived from an EMBL/GenBank/DDBJ whole genome shotgun (WGS) entry which is preliminary data.</text>
</comment>